<gene>
    <name evidence="2" type="ORF">SAMN04488052_103345</name>
</gene>
<accession>A0A1H8T216</accession>
<feature type="signal peptide" evidence="1">
    <location>
        <begin position="1"/>
        <end position="21"/>
    </location>
</feature>
<evidence type="ECO:0000313" key="2">
    <source>
        <dbReference type="EMBL" id="SEO84638.1"/>
    </source>
</evidence>
<name>A0A1H8T216_9GAMM</name>
<keyword evidence="1" id="KW-0732">Signal</keyword>
<dbReference type="Proteomes" id="UP000199657">
    <property type="component" value="Unassembled WGS sequence"/>
</dbReference>
<feature type="chain" id="PRO_5011795000" description="Porin" evidence="1">
    <location>
        <begin position="22"/>
        <end position="405"/>
    </location>
</feature>
<reference evidence="2 3" key="1">
    <citation type="submission" date="2016-10" db="EMBL/GenBank/DDBJ databases">
        <authorList>
            <person name="de Groot N.N."/>
        </authorList>
    </citation>
    <scope>NUCLEOTIDE SEQUENCE [LARGE SCALE GENOMIC DNA]</scope>
    <source>
        <strain evidence="2 3">CGMCC 1.6291</strain>
    </source>
</reference>
<evidence type="ECO:0000256" key="1">
    <source>
        <dbReference type="SAM" id="SignalP"/>
    </source>
</evidence>
<organism evidence="2 3">
    <name type="scientific">Aquisalimonas asiatica</name>
    <dbReference type="NCBI Taxonomy" id="406100"/>
    <lineage>
        <taxon>Bacteria</taxon>
        <taxon>Pseudomonadati</taxon>
        <taxon>Pseudomonadota</taxon>
        <taxon>Gammaproteobacteria</taxon>
        <taxon>Chromatiales</taxon>
        <taxon>Ectothiorhodospiraceae</taxon>
        <taxon>Aquisalimonas</taxon>
    </lineage>
</organism>
<protein>
    <recommendedName>
        <fullName evidence="4">Porin</fullName>
    </recommendedName>
</protein>
<keyword evidence="3" id="KW-1185">Reference proteome</keyword>
<dbReference type="SUPFAM" id="SSF56935">
    <property type="entry name" value="Porins"/>
    <property type="match status" value="1"/>
</dbReference>
<dbReference type="STRING" id="406100.SAMN04488052_103345"/>
<dbReference type="AlphaFoldDB" id="A0A1H8T216"/>
<dbReference type="OrthoDB" id="5790649at2"/>
<evidence type="ECO:0008006" key="4">
    <source>
        <dbReference type="Google" id="ProtNLM"/>
    </source>
</evidence>
<sequence>MKYHALMMTGALLTVALPASAFEIDPHVPPEIVIGGRGLATVDFEQLQRVDDGATSEEGIDIEDSSLLLGFAKHLHDDNHYGFGAFGFKALGDTDMNESVFLHQAYAGVGGRQWEARVGRTGLTNSLLRFPTVRDDDLLAYTHVPNARLEGDSDTLTVYGEQVAADWWFTPYFGMTAAALARPEGAPGDPHYGSFNSGSLGLHYYVPETVDTDRGLTFAGLSVDVQPFDERGGLDDGDLVTVQLGAGFNISGHPERLLHLDTQLMWSQGEDYGSLSDPLERARSDAATAVASLRYRHRPYLQQRWQAALTVAGQDYGDFDNARRYAVAPSFAWRLGNGIDAVAQVAHERYEGDLRRGIGLEHETTVQFGVSMQFDHTFNQSVGRRDDIIHLEHDMLLPGPSFGGH</sequence>
<dbReference type="EMBL" id="FOEG01000003">
    <property type="protein sequence ID" value="SEO84638.1"/>
    <property type="molecule type" value="Genomic_DNA"/>
</dbReference>
<proteinExistence type="predicted"/>
<dbReference type="RefSeq" id="WP_091642812.1">
    <property type="nucleotide sequence ID" value="NZ_FOEG01000003.1"/>
</dbReference>
<evidence type="ECO:0000313" key="3">
    <source>
        <dbReference type="Proteomes" id="UP000199657"/>
    </source>
</evidence>